<evidence type="ECO:0000313" key="3">
    <source>
        <dbReference type="Proteomes" id="UP001472677"/>
    </source>
</evidence>
<accession>A0ABR2C0V4</accession>
<proteinExistence type="predicted"/>
<gene>
    <name evidence="2" type="ORF">V6N12_030359</name>
</gene>
<evidence type="ECO:0000313" key="2">
    <source>
        <dbReference type="EMBL" id="KAK8512951.1"/>
    </source>
</evidence>
<dbReference type="Proteomes" id="UP001472677">
    <property type="component" value="Unassembled WGS sequence"/>
</dbReference>
<sequence>MAEKRCGHGSSSRKMSFSSSHGSVKNKSGEVECYCRAKAHVCVSNTGKNHRRLFYGCGKYKEGEDVTFLNGLIHLNSLKFNLKMGMKRWKRRNKIYCPKSREQGMKSLA</sequence>
<organism evidence="2 3">
    <name type="scientific">Hibiscus sabdariffa</name>
    <name type="common">roselle</name>
    <dbReference type="NCBI Taxonomy" id="183260"/>
    <lineage>
        <taxon>Eukaryota</taxon>
        <taxon>Viridiplantae</taxon>
        <taxon>Streptophyta</taxon>
        <taxon>Embryophyta</taxon>
        <taxon>Tracheophyta</taxon>
        <taxon>Spermatophyta</taxon>
        <taxon>Magnoliopsida</taxon>
        <taxon>eudicotyledons</taxon>
        <taxon>Gunneridae</taxon>
        <taxon>Pentapetalae</taxon>
        <taxon>rosids</taxon>
        <taxon>malvids</taxon>
        <taxon>Malvales</taxon>
        <taxon>Malvaceae</taxon>
        <taxon>Malvoideae</taxon>
        <taxon>Hibiscus</taxon>
    </lineage>
</organism>
<comment type="caution">
    <text evidence="2">The sequence shown here is derived from an EMBL/GenBank/DDBJ whole genome shotgun (WGS) entry which is preliminary data.</text>
</comment>
<evidence type="ECO:0000256" key="1">
    <source>
        <dbReference type="SAM" id="MobiDB-lite"/>
    </source>
</evidence>
<feature type="compositionally biased region" description="Low complexity" evidence="1">
    <location>
        <begin position="10"/>
        <end position="23"/>
    </location>
</feature>
<keyword evidence="3" id="KW-1185">Reference proteome</keyword>
<reference evidence="2 3" key="1">
    <citation type="journal article" date="2024" name="G3 (Bethesda)">
        <title>Genome assembly of Hibiscus sabdariffa L. provides insights into metabolisms of medicinal natural products.</title>
        <authorList>
            <person name="Kim T."/>
        </authorList>
    </citation>
    <scope>NUCLEOTIDE SEQUENCE [LARGE SCALE GENOMIC DNA]</scope>
    <source>
        <strain evidence="2">TK-2024</strain>
        <tissue evidence="2">Old leaves</tissue>
    </source>
</reference>
<name>A0ABR2C0V4_9ROSI</name>
<protein>
    <recommendedName>
        <fullName evidence="4">Zinc finger GRF-type domain-containing protein</fullName>
    </recommendedName>
</protein>
<evidence type="ECO:0008006" key="4">
    <source>
        <dbReference type="Google" id="ProtNLM"/>
    </source>
</evidence>
<dbReference type="EMBL" id="JBBPBM010000071">
    <property type="protein sequence ID" value="KAK8512951.1"/>
    <property type="molecule type" value="Genomic_DNA"/>
</dbReference>
<feature type="region of interest" description="Disordered" evidence="1">
    <location>
        <begin position="1"/>
        <end position="27"/>
    </location>
</feature>